<evidence type="ECO:0000313" key="6">
    <source>
        <dbReference type="Proteomes" id="UP000045545"/>
    </source>
</evidence>
<accession>A0A0E4GAB8</accession>
<keyword evidence="2" id="KW-0479">Metal-binding</keyword>
<feature type="domain" description="Hemerythrin-like" evidence="4">
    <location>
        <begin position="11"/>
        <end position="127"/>
    </location>
</feature>
<reference evidence="5 6" key="1">
    <citation type="submission" date="2015-03" db="EMBL/GenBank/DDBJ databases">
        <authorList>
            <person name="Murphy D."/>
        </authorList>
    </citation>
    <scope>NUCLEOTIDE SEQUENCE [LARGE SCALE GENOMIC DNA]</scope>
    <source>
        <strain evidence="5 6">OL-4</strain>
    </source>
</reference>
<dbReference type="InterPro" id="IPR012312">
    <property type="entry name" value="Hemerythrin-like"/>
</dbReference>
<dbReference type="PROSITE" id="PS00550">
    <property type="entry name" value="HEMERYTHRINS"/>
    <property type="match status" value="1"/>
</dbReference>
<evidence type="ECO:0000256" key="2">
    <source>
        <dbReference type="ARBA" id="ARBA00022723"/>
    </source>
</evidence>
<dbReference type="NCBIfam" id="NF033749">
    <property type="entry name" value="bact_hemeryth"/>
    <property type="match status" value="1"/>
</dbReference>
<dbReference type="Gene3D" id="1.20.120.50">
    <property type="entry name" value="Hemerythrin-like"/>
    <property type="match status" value="1"/>
</dbReference>
<dbReference type="InterPro" id="IPR035938">
    <property type="entry name" value="Hemerythrin-like_sf"/>
</dbReference>
<dbReference type="CDD" id="cd12107">
    <property type="entry name" value="Hemerythrin"/>
    <property type="match status" value="1"/>
</dbReference>
<dbReference type="AlphaFoldDB" id="A0A0E4GAB8"/>
<dbReference type="InterPro" id="IPR012827">
    <property type="entry name" value="Hemerythrin_metal-bd"/>
</dbReference>
<dbReference type="NCBIfam" id="TIGR02481">
    <property type="entry name" value="hemeryth_dom"/>
    <property type="match status" value="1"/>
</dbReference>
<evidence type="ECO:0000259" key="4">
    <source>
        <dbReference type="Pfam" id="PF01814"/>
    </source>
</evidence>
<dbReference type="PANTHER" id="PTHR37164">
    <property type="entry name" value="BACTERIOHEMERYTHRIN"/>
    <property type="match status" value="1"/>
</dbReference>
<dbReference type="STRING" id="690567.1159"/>
<evidence type="ECO:0000256" key="1">
    <source>
        <dbReference type="ARBA" id="ARBA00010587"/>
    </source>
</evidence>
<evidence type="ECO:0000313" key="5">
    <source>
        <dbReference type="EMBL" id="CFX41106.1"/>
    </source>
</evidence>
<dbReference type="Proteomes" id="UP000045545">
    <property type="component" value="Unassembled WGS sequence"/>
</dbReference>
<dbReference type="GO" id="GO:0046872">
    <property type="term" value="F:metal ion binding"/>
    <property type="evidence" value="ECO:0007669"/>
    <property type="project" value="UniProtKB-KW"/>
</dbReference>
<protein>
    <submittedName>
        <fullName evidence="5">Haemerythrin/HHE cation-binding motif</fullName>
    </submittedName>
</protein>
<proteinExistence type="inferred from homology"/>
<dbReference type="SUPFAM" id="SSF47188">
    <property type="entry name" value="Hemerythrin-like"/>
    <property type="match status" value="1"/>
</dbReference>
<comment type="similarity">
    <text evidence="1">Belongs to the hemerythrin family.</text>
</comment>
<dbReference type="EMBL" id="CGIH01000020">
    <property type="protein sequence ID" value="CFX41106.1"/>
    <property type="molecule type" value="Genomic_DNA"/>
</dbReference>
<dbReference type="InterPro" id="IPR016131">
    <property type="entry name" value="Haemerythrin_Fe_BS"/>
</dbReference>
<name>A0A0E4GAB8_9FIRM</name>
<dbReference type="InterPro" id="IPR050669">
    <property type="entry name" value="Hemerythrin"/>
</dbReference>
<keyword evidence="3" id="KW-0408">Iron</keyword>
<dbReference type="OrthoDB" id="9797092at2"/>
<dbReference type="RefSeq" id="WP_046496520.1">
    <property type="nucleotide sequence ID" value="NZ_CGIH01000020.1"/>
</dbReference>
<gene>
    <name evidence="5" type="ORF">1159</name>
</gene>
<sequence>MIEWKDEYRLGIDNIDEQHRKLFEIAGQAYALLKDQFSVDKYDNIVTILEELKDYAIYHFQTEEQYMQSIGYRKLLSHKVMHDDFIEKINNTDLRKIDADPEKYLIEVLDFIVNWISEHILGQDKNYVI</sequence>
<evidence type="ECO:0000256" key="3">
    <source>
        <dbReference type="ARBA" id="ARBA00023004"/>
    </source>
</evidence>
<dbReference type="PANTHER" id="PTHR37164:SF1">
    <property type="entry name" value="BACTERIOHEMERYTHRIN"/>
    <property type="match status" value="1"/>
</dbReference>
<dbReference type="Pfam" id="PF01814">
    <property type="entry name" value="Hemerythrin"/>
    <property type="match status" value="1"/>
</dbReference>
<organism evidence="5 6">
    <name type="scientific">Syntrophomonas zehnderi OL-4</name>
    <dbReference type="NCBI Taxonomy" id="690567"/>
    <lineage>
        <taxon>Bacteria</taxon>
        <taxon>Bacillati</taxon>
        <taxon>Bacillota</taxon>
        <taxon>Clostridia</taxon>
        <taxon>Eubacteriales</taxon>
        <taxon>Syntrophomonadaceae</taxon>
        <taxon>Syntrophomonas</taxon>
    </lineage>
</organism>
<keyword evidence="6" id="KW-1185">Reference proteome</keyword>